<dbReference type="SUPFAM" id="SSF53756">
    <property type="entry name" value="UDP-Glycosyltransferase/glycogen phosphorylase"/>
    <property type="match status" value="1"/>
</dbReference>
<dbReference type="Pfam" id="PF13692">
    <property type="entry name" value="Glyco_trans_1_4"/>
    <property type="match status" value="1"/>
</dbReference>
<dbReference type="CDD" id="cd03801">
    <property type="entry name" value="GT4_PimA-like"/>
    <property type="match status" value="1"/>
</dbReference>
<dbReference type="PANTHER" id="PTHR12526:SF600">
    <property type="entry name" value="GLYCOSYL TRANSFERASE GROUP 1"/>
    <property type="match status" value="1"/>
</dbReference>
<dbReference type="AlphaFoldDB" id="A0A5B9QTY4"/>
<keyword evidence="2" id="KW-0808">Transferase</keyword>
<dbReference type="Gene3D" id="3.40.50.2000">
    <property type="entry name" value="Glycogen Phosphorylase B"/>
    <property type="match status" value="2"/>
</dbReference>
<keyword evidence="3" id="KW-1185">Reference proteome</keyword>
<dbReference type="PANTHER" id="PTHR12526">
    <property type="entry name" value="GLYCOSYLTRANSFERASE"/>
    <property type="match status" value="1"/>
</dbReference>
<evidence type="ECO:0000313" key="3">
    <source>
        <dbReference type="Proteomes" id="UP000325286"/>
    </source>
</evidence>
<dbReference type="Proteomes" id="UP000325286">
    <property type="component" value="Chromosome"/>
</dbReference>
<dbReference type="GO" id="GO:0016757">
    <property type="term" value="F:glycosyltransferase activity"/>
    <property type="evidence" value="ECO:0007669"/>
    <property type="project" value="TreeGrafter"/>
</dbReference>
<dbReference type="KEGG" id="rul:UC8_45130"/>
<gene>
    <name evidence="2" type="ORF">UC8_45130</name>
</gene>
<sequence>MLRRIPATTRKVVLLLMLPRLLFLTHRFPYPPNRGDRIRSYNMLRELAQRHRVTLACTTDEAVADSDLQHVEELCESVLVAPLHRLRRVLRGAGSVARGGSLTEGMFHSPALFAQVASAQQQHPFDNVLVFCSSMFPYIDHGCFTGTPTVVDLVDVDSQKWAQMSRETGAPKRWVYRLEAHRVGKLEQRIANRACAVTLVSDSEADVFRKTLTEAKPALNICGISNGVDTDYFRPPSGRSHARQSVGAGVQPLGAHKPITESAKAYTPAPSQANAHQSVGPQNEPPSGDGSYGGASAETDPSNFELRTSNFLRLVFTGVLDYHPNVEGIDWFCRQVMPELLRNVDAELAIVGRRPTPRVLELANMAGVRVVGEVPDVRPYLHAADVAISPLSLARGIQNKVLEAMATGLPVVLTRPSAEGIEAESGQHFVIADSAAEWTERLVALARDAQSRADIGEAARELVVKEYSWSAKLSDFQTLLDTNKTDAPHTP</sequence>
<feature type="compositionally biased region" description="Polar residues" evidence="1">
    <location>
        <begin position="269"/>
        <end position="281"/>
    </location>
</feature>
<dbReference type="EMBL" id="CP042914">
    <property type="protein sequence ID" value="QEG42474.1"/>
    <property type="molecule type" value="Genomic_DNA"/>
</dbReference>
<proteinExistence type="predicted"/>
<reference evidence="2 3" key="1">
    <citation type="submission" date="2019-08" db="EMBL/GenBank/DDBJ databases">
        <title>Deep-cultivation of Planctomycetes and their phenomic and genomic characterization uncovers novel biology.</title>
        <authorList>
            <person name="Wiegand S."/>
            <person name="Jogler M."/>
            <person name="Boedeker C."/>
            <person name="Pinto D."/>
            <person name="Vollmers J."/>
            <person name="Rivas-Marin E."/>
            <person name="Kohn T."/>
            <person name="Peeters S.H."/>
            <person name="Heuer A."/>
            <person name="Rast P."/>
            <person name="Oberbeckmann S."/>
            <person name="Bunk B."/>
            <person name="Jeske O."/>
            <person name="Meyerdierks A."/>
            <person name="Storesund J.E."/>
            <person name="Kallscheuer N."/>
            <person name="Luecker S."/>
            <person name="Lage O.M."/>
            <person name="Pohl T."/>
            <person name="Merkel B.J."/>
            <person name="Hornburger P."/>
            <person name="Mueller R.-W."/>
            <person name="Bruemmer F."/>
            <person name="Labrenz M."/>
            <person name="Spormann A.M."/>
            <person name="Op den Camp H."/>
            <person name="Overmann J."/>
            <person name="Amann R."/>
            <person name="Jetten M.S.M."/>
            <person name="Mascher T."/>
            <person name="Medema M.H."/>
            <person name="Devos D.P."/>
            <person name="Kaster A.-K."/>
            <person name="Ovreas L."/>
            <person name="Rohde M."/>
            <person name="Galperin M.Y."/>
            <person name="Jogler C."/>
        </authorList>
    </citation>
    <scope>NUCLEOTIDE SEQUENCE [LARGE SCALE GENOMIC DNA]</scope>
    <source>
        <strain evidence="2 3">UC8</strain>
    </source>
</reference>
<protein>
    <submittedName>
        <fullName evidence="2">Glycosyl transferases group 1</fullName>
    </submittedName>
</protein>
<organism evidence="2 3">
    <name type="scientific">Roseimaritima ulvae</name>
    <dbReference type="NCBI Taxonomy" id="980254"/>
    <lineage>
        <taxon>Bacteria</taxon>
        <taxon>Pseudomonadati</taxon>
        <taxon>Planctomycetota</taxon>
        <taxon>Planctomycetia</taxon>
        <taxon>Pirellulales</taxon>
        <taxon>Pirellulaceae</taxon>
        <taxon>Roseimaritima</taxon>
    </lineage>
</organism>
<evidence type="ECO:0000256" key="1">
    <source>
        <dbReference type="SAM" id="MobiDB-lite"/>
    </source>
</evidence>
<feature type="region of interest" description="Disordered" evidence="1">
    <location>
        <begin position="233"/>
        <end position="301"/>
    </location>
</feature>
<name>A0A5B9QTY4_9BACT</name>
<accession>A0A5B9QTY4</accession>
<evidence type="ECO:0000313" key="2">
    <source>
        <dbReference type="EMBL" id="QEG42474.1"/>
    </source>
</evidence>